<dbReference type="AlphaFoldDB" id="A0A183PMR2"/>
<dbReference type="EMBL" id="UZAL01036105">
    <property type="protein sequence ID" value="VDP69161.1"/>
    <property type="molecule type" value="Genomic_DNA"/>
</dbReference>
<organism evidence="1 2">
    <name type="scientific">Schistosoma mattheei</name>
    <dbReference type="NCBI Taxonomy" id="31246"/>
    <lineage>
        <taxon>Eukaryota</taxon>
        <taxon>Metazoa</taxon>
        <taxon>Spiralia</taxon>
        <taxon>Lophotrochozoa</taxon>
        <taxon>Platyhelminthes</taxon>
        <taxon>Trematoda</taxon>
        <taxon>Digenea</taxon>
        <taxon>Strigeidida</taxon>
        <taxon>Schistosomatoidea</taxon>
        <taxon>Schistosomatidae</taxon>
        <taxon>Schistosoma</taxon>
    </lineage>
</organism>
<evidence type="ECO:0000313" key="2">
    <source>
        <dbReference type="Proteomes" id="UP000269396"/>
    </source>
</evidence>
<dbReference type="STRING" id="31246.A0A183PMR2"/>
<protein>
    <submittedName>
        <fullName evidence="1">Uncharacterized protein</fullName>
    </submittedName>
</protein>
<sequence length="70" mass="7840">MLLFSGHEEVNAPHTKPVALMLSKEARNALIECESHESRNIKASETKKEGITINVIQCYVPTNDSKEDDK</sequence>
<keyword evidence="2" id="KW-1185">Reference proteome</keyword>
<name>A0A183PMR2_9TREM</name>
<proteinExistence type="predicted"/>
<reference evidence="1 2" key="1">
    <citation type="submission" date="2018-11" db="EMBL/GenBank/DDBJ databases">
        <authorList>
            <consortium name="Pathogen Informatics"/>
        </authorList>
    </citation>
    <scope>NUCLEOTIDE SEQUENCE [LARGE SCALE GENOMIC DNA]</scope>
    <source>
        <strain>Denwood</strain>
        <strain evidence="2">Zambia</strain>
    </source>
</reference>
<evidence type="ECO:0000313" key="1">
    <source>
        <dbReference type="EMBL" id="VDP69161.1"/>
    </source>
</evidence>
<dbReference type="Proteomes" id="UP000269396">
    <property type="component" value="Unassembled WGS sequence"/>
</dbReference>
<gene>
    <name evidence="1" type="ORF">SMTD_LOCUS15648</name>
</gene>
<accession>A0A183PMR2</accession>